<evidence type="ECO:0000313" key="4">
    <source>
        <dbReference type="RefSeq" id="XP_028031920.1"/>
    </source>
</evidence>
<dbReference type="RefSeq" id="XP_028031919.1">
    <property type="nucleotide sequence ID" value="XM_028176118.1"/>
</dbReference>
<feature type="compositionally biased region" description="Low complexity" evidence="1">
    <location>
        <begin position="221"/>
        <end position="230"/>
    </location>
</feature>
<name>A0A6J2JUN6_BOMMA</name>
<evidence type="ECO:0000313" key="3">
    <source>
        <dbReference type="RefSeq" id="XP_028031919.1"/>
    </source>
</evidence>
<keyword evidence="2" id="KW-1185">Reference proteome</keyword>
<proteinExistence type="predicted"/>
<evidence type="ECO:0000256" key="1">
    <source>
        <dbReference type="SAM" id="MobiDB-lite"/>
    </source>
</evidence>
<feature type="compositionally biased region" description="Polar residues" evidence="1">
    <location>
        <begin position="251"/>
        <end position="261"/>
    </location>
</feature>
<dbReference type="AlphaFoldDB" id="A0A6J2JUN6"/>
<accession>A0A6J2JUN6</accession>
<dbReference type="GeneID" id="114244346"/>
<sequence>MEAPRLVEVGRQWSLPEYTTPESSRKIEETYSTAGTFPMPEPKEKEPLLAELEVVGRLPLTQLESSSVVRRSRSWYLCCPNVGDEEISRESSWRYSSLRPVTAAPIPGQNGLMVATQSTARDDVTALKAERDALARALAAERQRAATAARAHDARLAELHGVIAELVRRRADKQARAIPEEDGSDECESTTQPAEELDNDADPSRTEQNDTSSLASPAELPAPRGPTAGDAPDDATDASGDDHSRPCNPTIEVTSSQQVTDCDTSLNLSERDSELCLTTARCCRAARQPRSAGDSCERQRGSPASRGRSETRRAKLASRVRLRTADSRDPSTDEAWSLEAERLAQDVCAQADLREALVAAGNDGEALSASVEALKAHCRKLEADNAVTQAALEQATDVVHRLYTFCSVQESWVVQLCAALRAADRTVEAYDVLLALAETERRAAPHQREAAELVARQLLARLDAEQRCATIGEPLLSPGPWLEHDNNAEAGGAWGGQQEASLRRHVAALKSSAAALRDCRPALYSQHDGAEELSGGAADYRLMQMEAAIVLQQESAQLKERVDSSRLCEGAAPRPPPDARRCSDAIDKRNLESKGLRSDVRASNVANNYSF</sequence>
<dbReference type="Proteomes" id="UP000504629">
    <property type="component" value="Unplaced"/>
</dbReference>
<dbReference type="InterPro" id="IPR040171">
    <property type="entry name" value="USBP1-like"/>
</dbReference>
<feature type="region of interest" description="Disordered" evidence="1">
    <location>
        <begin position="562"/>
        <end position="583"/>
    </location>
</feature>
<evidence type="ECO:0000313" key="2">
    <source>
        <dbReference type="Proteomes" id="UP000504629"/>
    </source>
</evidence>
<reference evidence="3 4" key="1">
    <citation type="submission" date="2025-04" db="UniProtKB">
        <authorList>
            <consortium name="RefSeq"/>
        </authorList>
    </citation>
    <scope>IDENTIFICATION</scope>
    <source>
        <tissue evidence="3 4">Silk gland</tissue>
    </source>
</reference>
<dbReference type="OrthoDB" id="6256369at2759"/>
<dbReference type="PANTHER" id="PTHR23347:SF6">
    <property type="entry name" value="FI17904P1"/>
    <property type="match status" value="1"/>
</dbReference>
<dbReference type="KEGG" id="bman:114244346"/>
<feature type="region of interest" description="Disordered" evidence="1">
    <location>
        <begin position="292"/>
        <end position="333"/>
    </location>
</feature>
<dbReference type="PANTHER" id="PTHR23347">
    <property type="entry name" value="COLORECTAL MUTANT CANCER PROTEIN MCC PROTEIN -RELATED"/>
    <property type="match status" value="1"/>
</dbReference>
<organism evidence="2 3">
    <name type="scientific">Bombyx mandarina</name>
    <name type="common">Wild silk moth</name>
    <name type="synonym">Wild silkworm</name>
    <dbReference type="NCBI Taxonomy" id="7092"/>
    <lineage>
        <taxon>Eukaryota</taxon>
        <taxon>Metazoa</taxon>
        <taxon>Ecdysozoa</taxon>
        <taxon>Arthropoda</taxon>
        <taxon>Hexapoda</taxon>
        <taxon>Insecta</taxon>
        <taxon>Pterygota</taxon>
        <taxon>Neoptera</taxon>
        <taxon>Endopterygota</taxon>
        <taxon>Lepidoptera</taxon>
        <taxon>Glossata</taxon>
        <taxon>Ditrysia</taxon>
        <taxon>Bombycoidea</taxon>
        <taxon>Bombycidae</taxon>
        <taxon>Bombycinae</taxon>
        <taxon>Bombyx</taxon>
    </lineage>
</organism>
<dbReference type="RefSeq" id="XP_028031920.1">
    <property type="nucleotide sequence ID" value="XM_028176119.1"/>
</dbReference>
<feature type="region of interest" description="Disordered" evidence="1">
    <location>
        <begin position="174"/>
        <end position="261"/>
    </location>
</feature>
<gene>
    <name evidence="3 4" type="primary">LOC114244346</name>
</gene>
<protein>
    <submittedName>
        <fullName evidence="3 4">Uncharacterized protein LOC114244346 isoform X1</fullName>
    </submittedName>
</protein>